<organism evidence="9 10">
    <name type="scientific">Candidatus Sulfotelmatobacter kueseliae</name>
    <dbReference type="NCBI Taxonomy" id="2042962"/>
    <lineage>
        <taxon>Bacteria</taxon>
        <taxon>Pseudomonadati</taxon>
        <taxon>Acidobacteriota</taxon>
        <taxon>Terriglobia</taxon>
        <taxon>Terriglobales</taxon>
        <taxon>Candidatus Korobacteraceae</taxon>
        <taxon>Candidatus Sulfotelmatobacter</taxon>
    </lineage>
</organism>
<evidence type="ECO:0000259" key="8">
    <source>
        <dbReference type="Pfam" id="PF06271"/>
    </source>
</evidence>
<feature type="transmembrane region" description="Helical" evidence="7">
    <location>
        <begin position="352"/>
        <end position="376"/>
    </location>
</feature>
<dbReference type="GO" id="GO:0005886">
    <property type="term" value="C:plasma membrane"/>
    <property type="evidence" value="ECO:0007669"/>
    <property type="project" value="UniProtKB-SubCell"/>
</dbReference>
<evidence type="ECO:0000256" key="2">
    <source>
        <dbReference type="ARBA" id="ARBA00022475"/>
    </source>
</evidence>
<feature type="transmembrane region" description="Helical" evidence="7">
    <location>
        <begin position="406"/>
        <end position="424"/>
    </location>
</feature>
<protein>
    <recommendedName>
        <fullName evidence="8">RDD domain-containing protein</fullName>
    </recommendedName>
</protein>
<keyword evidence="2" id="KW-1003">Cell membrane</keyword>
<evidence type="ECO:0000313" key="9">
    <source>
        <dbReference type="EMBL" id="SPF43615.1"/>
    </source>
</evidence>
<dbReference type="PANTHER" id="PTHR36115:SF6">
    <property type="entry name" value="PROLINE-RICH ANTIGEN HOMOLOG"/>
    <property type="match status" value="1"/>
</dbReference>
<feature type="transmembrane region" description="Helical" evidence="7">
    <location>
        <begin position="318"/>
        <end position="340"/>
    </location>
</feature>
<dbReference type="Proteomes" id="UP000238701">
    <property type="component" value="Unassembled WGS sequence"/>
</dbReference>
<proteinExistence type="predicted"/>
<dbReference type="Pfam" id="PF06271">
    <property type="entry name" value="RDD"/>
    <property type="match status" value="1"/>
</dbReference>
<keyword evidence="4 7" id="KW-1133">Transmembrane helix</keyword>
<name>A0A2U3KVC5_9BACT</name>
<keyword evidence="3 7" id="KW-0812">Transmembrane</keyword>
<keyword evidence="5 7" id="KW-0472">Membrane</keyword>
<dbReference type="AlphaFoldDB" id="A0A2U3KVC5"/>
<dbReference type="PANTHER" id="PTHR36115">
    <property type="entry name" value="PROLINE-RICH ANTIGEN HOMOLOG-RELATED"/>
    <property type="match status" value="1"/>
</dbReference>
<accession>A0A2U3KVC5</accession>
<evidence type="ECO:0000256" key="6">
    <source>
        <dbReference type="SAM" id="MobiDB-lite"/>
    </source>
</evidence>
<gene>
    <name evidence="9" type="ORF">SBA1_50067</name>
</gene>
<evidence type="ECO:0000256" key="3">
    <source>
        <dbReference type="ARBA" id="ARBA00022692"/>
    </source>
</evidence>
<evidence type="ECO:0000256" key="5">
    <source>
        <dbReference type="ARBA" id="ARBA00023136"/>
    </source>
</evidence>
<feature type="domain" description="RDD" evidence="8">
    <location>
        <begin position="312"/>
        <end position="436"/>
    </location>
</feature>
<dbReference type="InterPro" id="IPR051791">
    <property type="entry name" value="Pra-immunoreactive"/>
</dbReference>
<evidence type="ECO:0000256" key="4">
    <source>
        <dbReference type="ARBA" id="ARBA00022989"/>
    </source>
</evidence>
<feature type="region of interest" description="Disordered" evidence="6">
    <location>
        <begin position="218"/>
        <end position="238"/>
    </location>
</feature>
<dbReference type="EMBL" id="OMOD01000144">
    <property type="protein sequence ID" value="SPF43615.1"/>
    <property type="molecule type" value="Genomic_DNA"/>
</dbReference>
<evidence type="ECO:0000256" key="7">
    <source>
        <dbReference type="SAM" id="Phobius"/>
    </source>
</evidence>
<dbReference type="InterPro" id="IPR010432">
    <property type="entry name" value="RDD"/>
</dbReference>
<comment type="subcellular location">
    <subcellularLocation>
        <location evidence="1">Cell membrane</location>
        <topology evidence="1">Multi-pass membrane protein</topology>
    </subcellularLocation>
</comment>
<sequence>MVRFRLSTSRDLTRFLKLDCMNCPLCGEICRCHSEPSPSASPGSRPEARTAAALRFPAASGPQVASERQLVDAEAPDLSEERFAASLDAALCEAPADDAQAEAIGEFGFSEPSETLPAGVSLSFAAESVSTTPLDRPASAEPDGSAWRHEISARLNRYRSRRRLRPPRYPSLHLQFGAEESSETTVSPAASLPAFGPVSDQALALDGMSAEAFAAESASLPLQDSSRDTAPRAASSYSGHSGAKILEFPRLGWAPPAPPPDQLAEPVVTRPRILEVPEVAPDPPALGGITMDASVRQESAKQPGIDAPLQAGSLSRRVFAAAIDGLFVAAASALFGAIFWKVARVRPPLVQMLSLAAGIPCLFWAAYQYLLIVYAASSPGLRLAGLKLFRFDGTAASRSLRRWRVLAWYLSGASLGMGFAWAFLDEDGLCWHDRITHTYLTVGRRAGQESAPRPPQ</sequence>
<evidence type="ECO:0000313" key="10">
    <source>
        <dbReference type="Proteomes" id="UP000238701"/>
    </source>
</evidence>
<evidence type="ECO:0000256" key="1">
    <source>
        <dbReference type="ARBA" id="ARBA00004651"/>
    </source>
</evidence>
<reference evidence="10" key="1">
    <citation type="submission" date="2018-02" db="EMBL/GenBank/DDBJ databases">
        <authorList>
            <person name="Hausmann B."/>
        </authorList>
    </citation>
    <scope>NUCLEOTIDE SEQUENCE [LARGE SCALE GENOMIC DNA]</scope>
    <source>
        <strain evidence="10">Peat soil MAG SbA1</strain>
    </source>
</reference>